<feature type="domain" description="N-acyl amino acid synthase FeeM catalytic core" evidence="2">
    <location>
        <begin position="51"/>
        <end position="210"/>
    </location>
</feature>
<dbReference type="STRING" id="1297569.MESS2_1080052"/>
<evidence type="ECO:0000256" key="1">
    <source>
        <dbReference type="SAM" id="MobiDB-lite"/>
    </source>
</evidence>
<dbReference type="RefSeq" id="WP_008872537.1">
    <property type="nucleotide sequence ID" value="NZ_CAUM01000011.1"/>
</dbReference>
<keyword evidence="4" id="KW-1185">Reference proteome</keyword>
<evidence type="ECO:0000313" key="4">
    <source>
        <dbReference type="Proteomes" id="UP000012062"/>
    </source>
</evidence>
<dbReference type="SUPFAM" id="SSF55729">
    <property type="entry name" value="Acyl-CoA N-acyltransferases (Nat)"/>
    <property type="match status" value="1"/>
</dbReference>
<dbReference type="Gene3D" id="3.40.630.30">
    <property type="match status" value="1"/>
</dbReference>
<feature type="compositionally biased region" description="Polar residues" evidence="1">
    <location>
        <begin position="1"/>
        <end position="10"/>
    </location>
</feature>
<protein>
    <recommendedName>
        <fullName evidence="2">N-acyl amino acid synthase FeeM catalytic core domain-containing protein</fullName>
    </recommendedName>
</protein>
<organism evidence="3 4">
    <name type="scientific">Mesorhizobium metallidurans STM 2683</name>
    <dbReference type="NCBI Taxonomy" id="1297569"/>
    <lineage>
        <taxon>Bacteria</taxon>
        <taxon>Pseudomonadati</taxon>
        <taxon>Pseudomonadota</taxon>
        <taxon>Alphaproteobacteria</taxon>
        <taxon>Hyphomicrobiales</taxon>
        <taxon>Phyllobacteriaceae</taxon>
        <taxon>Mesorhizobium</taxon>
    </lineage>
</organism>
<proteinExistence type="predicted"/>
<dbReference type="OrthoDB" id="9812697at2"/>
<dbReference type="AlphaFoldDB" id="M5EGZ9"/>
<dbReference type="InterPro" id="IPR054597">
    <property type="entry name" value="FeeM_cat"/>
</dbReference>
<sequence length="260" mass="29477">MCAQLTSLGQTAGAGGKDASDSMSSFARHVLALLDRTEYRRCETGEDFENIYRLRYNAYRMNDLVPENASRQVHDEFDELPNCHTFGIYIDDRLVSTMRLHNVSADNPASPALSVYRDLLTPRLAAGEVFIDPSRFAVDAEWSRLYPQIPYVTLRLAGMACFHFGAPYCISMIREDHAAFYKRIYRARPIGDARPYAGVINCFALLYQADVLAIKNETYARFPFFRSTPMERRLMFGKPPAGELAPLTILPTAKYFREAA</sequence>
<dbReference type="EMBL" id="CAUM01000011">
    <property type="protein sequence ID" value="CCV03550.1"/>
    <property type="molecule type" value="Genomic_DNA"/>
</dbReference>
<evidence type="ECO:0000259" key="2">
    <source>
        <dbReference type="Pfam" id="PF21926"/>
    </source>
</evidence>
<dbReference type="Proteomes" id="UP000012062">
    <property type="component" value="Unassembled WGS sequence"/>
</dbReference>
<feature type="region of interest" description="Disordered" evidence="1">
    <location>
        <begin position="1"/>
        <end position="22"/>
    </location>
</feature>
<dbReference type="eggNOG" id="COG3916">
    <property type="taxonomic scope" value="Bacteria"/>
</dbReference>
<comment type="caution">
    <text evidence="3">The sequence shown here is derived from an EMBL/GenBank/DDBJ whole genome shotgun (WGS) entry which is preliminary data.</text>
</comment>
<accession>M5EGZ9</accession>
<name>M5EGZ9_9HYPH</name>
<dbReference type="InterPro" id="IPR016181">
    <property type="entry name" value="Acyl_CoA_acyltransferase"/>
</dbReference>
<dbReference type="Pfam" id="PF21926">
    <property type="entry name" value="FeeM"/>
    <property type="match status" value="1"/>
</dbReference>
<reference evidence="3 4" key="1">
    <citation type="submission" date="2013-02" db="EMBL/GenBank/DDBJ databases">
        <authorList>
            <person name="Genoscope - CEA"/>
        </authorList>
    </citation>
    <scope>NUCLEOTIDE SEQUENCE [LARGE SCALE GENOMIC DNA]</scope>
    <source>
        <strain evidence="3 4">STM 2683</strain>
    </source>
</reference>
<gene>
    <name evidence="3" type="ORF">MESS2_1080052</name>
</gene>
<evidence type="ECO:0000313" key="3">
    <source>
        <dbReference type="EMBL" id="CCV03550.1"/>
    </source>
</evidence>